<reference evidence="2" key="1">
    <citation type="submission" date="2014-09" db="EMBL/GenBank/DDBJ databases">
        <authorList>
            <person name="Magalhaes I.L.F."/>
            <person name="Oliveira U."/>
            <person name="Santos F.R."/>
            <person name="Vidigal T.H.D.A."/>
            <person name="Brescovit A.D."/>
            <person name="Santos A.J."/>
        </authorList>
    </citation>
    <scope>NUCLEOTIDE SEQUENCE</scope>
    <source>
        <tissue evidence="2">Shoot tissue taken approximately 20 cm above the soil surface</tissue>
    </source>
</reference>
<name>A0A0A9F4B8_ARUDO</name>
<proteinExistence type="predicted"/>
<protein>
    <submittedName>
        <fullName evidence="2">Uncharacterized protein</fullName>
    </submittedName>
</protein>
<evidence type="ECO:0000256" key="1">
    <source>
        <dbReference type="SAM" id="MobiDB-lite"/>
    </source>
</evidence>
<feature type="region of interest" description="Disordered" evidence="1">
    <location>
        <begin position="78"/>
        <end position="99"/>
    </location>
</feature>
<dbReference type="EMBL" id="GBRH01179783">
    <property type="protein sequence ID" value="JAE18113.1"/>
    <property type="molecule type" value="Transcribed_RNA"/>
</dbReference>
<organism evidence="2">
    <name type="scientific">Arundo donax</name>
    <name type="common">Giant reed</name>
    <name type="synonym">Donax arundinaceus</name>
    <dbReference type="NCBI Taxonomy" id="35708"/>
    <lineage>
        <taxon>Eukaryota</taxon>
        <taxon>Viridiplantae</taxon>
        <taxon>Streptophyta</taxon>
        <taxon>Embryophyta</taxon>
        <taxon>Tracheophyta</taxon>
        <taxon>Spermatophyta</taxon>
        <taxon>Magnoliopsida</taxon>
        <taxon>Liliopsida</taxon>
        <taxon>Poales</taxon>
        <taxon>Poaceae</taxon>
        <taxon>PACMAD clade</taxon>
        <taxon>Arundinoideae</taxon>
        <taxon>Arundineae</taxon>
        <taxon>Arundo</taxon>
    </lineage>
</organism>
<sequence>MLNNGMLKIFDKMLKIDTPIPADANSRAPNRPIYAVSISCANGSIAWPKTAGRARRISSLLTPTECISMTASFTAPTEMLPGLRPSSGPSGVALYPGSD</sequence>
<dbReference type="EMBL" id="GBRH01192895">
    <property type="protein sequence ID" value="JAE05001.1"/>
    <property type="molecule type" value="Transcribed_RNA"/>
</dbReference>
<evidence type="ECO:0000313" key="2">
    <source>
        <dbReference type="EMBL" id="JAE05001.1"/>
    </source>
</evidence>
<accession>A0A0A9F4B8</accession>
<dbReference type="AlphaFoldDB" id="A0A0A9F4B8"/>
<reference evidence="2" key="2">
    <citation type="journal article" date="2015" name="Data Brief">
        <title>Shoot transcriptome of the giant reed, Arundo donax.</title>
        <authorList>
            <person name="Barrero R.A."/>
            <person name="Guerrero F.D."/>
            <person name="Moolhuijzen P."/>
            <person name="Goolsby J.A."/>
            <person name="Tidwell J."/>
            <person name="Bellgard S.E."/>
            <person name="Bellgard M.I."/>
        </authorList>
    </citation>
    <scope>NUCLEOTIDE SEQUENCE</scope>
    <source>
        <tissue evidence="2">Shoot tissue taken approximately 20 cm above the soil surface</tissue>
    </source>
</reference>